<protein>
    <submittedName>
        <fullName evidence="2">Uncharacterized protein</fullName>
    </submittedName>
</protein>
<comment type="caution">
    <text evidence="2">The sequence shown here is derived from an EMBL/GenBank/DDBJ whole genome shotgun (WGS) entry which is preliminary data.</text>
</comment>
<evidence type="ECO:0000256" key="1">
    <source>
        <dbReference type="SAM" id="Phobius"/>
    </source>
</evidence>
<dbReference type="RefSeq" id="XP_034014621.1">
    <property type="nucleotide sequence ID" value="XM_034158902.1"/>
</dbReference>
<dbReference type="Proteomes" id="UP000449547">
    <property type="component" value="Unassembled WGS sequence"/>
</dbReference>
<dbReference type="OrthoDB" id="3546279at2759"/>
<keyword evidence="3" id="KW-1185">Reference proteome</keyword>
<feature type="transmembrane region" description="Helical" evidence="1">
    <location>
        <begin position="76"/>
        <end position="92"/>
    </location>
</feature>
<sequence>MTDRSILVRRSLVAYSALLIHKFAPHRQFCSSDQFTSLYTQMSANFHQAITTLKQVMAAALSSEGTIEKVSVHPDTVFAILISGIFVVLFLSRHPHKLMPLLAFEEDGPSLHFMAIARGVRETIILWAPSLYLSQYQTIYAELLGTTAPLSAGDHNADNIIPMLAPMFADLDDAYIPPAIKPTLQQSMQVLNAQLHDLAQVRLNLELTKFLLRVPSEFFDLVFQKNFFALRIMFVFSCLSLLLEFWVSEQSNMWVDYLEWFRQYNFTVCDQWMYPHDRTLYDIAFTYRLHFPLGHYHHLELMDLNQLLQLAMGSTPATSVAVVDPGSDIASEATVEPAASFAG</sequence>
<proteinExistence type="predicted"/>
<reference evidence="2 3" key="1">
    <citation type="submission" date="2019-07" db="EMBL/GenBank/DDBJ databases">
        <title>Genome assembly of two rare yeast pathogens: Diutina rugosa and Trichomonascus ciferrii.</title>
        <authorList>
            <person name="Mixao V."/>
            <person name="Saus E."/>
            <person name="Hansen A."/>
            <person name="Lass-Flor C."/>
            <person name="Gabaldon T."/>
        </authorList>
    </citation>
    <scope>NUCLEOTIDE SEQUENCE [LARGE SCALE GENOMIC DNA]</scope>
    <source>
        <strain evidence="2 3">CBS 613</strain>
    </source>
</reference>
<dbReference type="EMBL" id="SWFT01000026">
    <property type="protein sequence ID" value="KAA8907312.1"/>
    <property type="molecule type" value="Genomic_DNA"/>
</dbReference>
<name>A0A642V2C8_DIURU</name>
<dbReference type="GeneID" id="54779285"/>
<gene>
    <name evidence="2" type="ORF">DIURU_000632</name>
</gene>
<evidence type="ECO:0000313" key="3">
    <source>
        <dbReference type="Proteomes" id="UP000449547"/>
    </source>
</evidence>
<keyword evidence="1" id="KW-1133">Transmembrane helix</keyword>
<dbReference type="AlphaFoldDB" id="A0A642V2C8"/>
<accession>A0A642V2C8</accession>
<dbReference type="OMA" id="ETIILWA"/>
<organism evidence="2 3">
    <name type="scientific">Diutina rugosa</name>
    <name type="common">Yeast</name>
    <name type="synonym">Candida rugosa</name>
    <dbReference type="NCBI Taxonomy" id="5481"/>
    <lineage>
        <taxon>Eukaryota</taxon>
        <taxon>Fungi</taxon>
        <taxon>Dikarya</taxon>
        <taxon>Ascomycota</taxon>
        <taxon>Saccharomycotina</taxon>
        <taxon>Pichiomycetes</taxon>
        <taxon>Debaryomycetaceae</taxon>
        <taxon>Diutina</taxon>
    </lineage>
</organism>
<keyword evidence="1" id="KW-0472">Membrane</keyword>
<evidence type="ECO:0000313" key="2">
    <source>
        <dbReference type="EMBL" id="KAA8907312.1"/>
    </source>
</evidence>
<dbReference type="VEuPathDB" id="FungiDB:DIURU_000632"/>
<keyword evidence="1" id="KW-0812">Transmembrane</keyword>